<dbReference type="CDD" id="cd00303">
    <property type="entry name" value="retropepsin_like"/>
    <property type="match status" value="1"/>
</dbReference>
<reference evidence="1" key="1">
    <citation type="journal article" date="2020" name="Nat. Genet.">
        <title>Genomic diversifications of five Gossypium allopolyploid species and their impact on cotton improvement.</title>
        <authorList>
            <person name="Chen Z.J."/>
            <person name="Sreedasyam A."/>
            <person name="Ando A."/>
            <person name="Song Q."/>
            <person name="De Santiago L.M."/>
            <person name="Hulse-Kemp A.M."/>
            <person name="Ding M."/>
            <person name="Ye W."/>
            <person name="Kirkbride R.C."/>
            <person name="Jenkins J."/>
            <person name="Plott C."/>
            <person name="Lovell J."/>
            <person name="Lin Y.M."/>
            <person name="Vaughn R."/>
            <person name="Liu B."/>
            <person name="Simpson S."/>
            <person name="Scheffler B.E."/>
            <person name="Wen L."/>
            <person name="Saski C.A."/>
            <person name="Grover C.E."/>
            <person name="Hu G."/>
            <person name="Conover J.L."/>
            <person name="Carlson J.W."/>
            <person name="Shu S."/>
            <person name="Boston L.B."/>
            <person name="Williams M."/>
            <person name="Peterson D.G."/>
            <person name="McGee K."/>
            <person name="Jones D.C."/>
            <person name="Wendel J.F."/>
            <person name="Stelly D.M."/>
            <person name="Grimwood J."/>
            <person name="Schmutz J."/>
        </authorList>
    </citation>
    <scope>NUCLEOTIDE SEQUENCE [LARGE SCALE GENOMIC DNA]</scope>
    <source>
        <strain evidence="1">cv. TM-1</strain>
    </source>
</reference>
<organism evidence="1 2">
    <name type="scientific">Gossypium hirsutum</name>
    <name type="common">Upland cotton</name>
    <name type="synonym">Gossypium mexicanum</name>
    <dbReference type="NCBI Taxonomy" id="3635"/>
    <lineage>
        <taxon>Eukaryota</taxon>
        <taxon>Viridiplantae</taxon>
        <taxon>Streptophyta</taxon>
        <taxon>Embryophyta</taxon>
        <taxon>Tracheophyta</taxon>
        <taxon>Spermatophyta</taxon>
        <taxon>Magnoliopsida</taxon>
        <taxon>eudicotyledons</taxon>
        <taxon>Gunneridae</taxon>
        <taxon>Pentapetalae</taxon>
        <taxon>rosids</taxon>
        <taxon>malvids</taxon>
        <taxon>Malvales</taxon>
        <taxon>Malvaceae</taxon>
        <taxon>Malvoideae</taxon>
        <taxon>Gossypium</taxon>
    </lineage>
</organism>
<dbReference type="AlphaFoldDB" id="A0A1U8J131"/>
<evidence type="ECO:0000313" key="2">
    <source>
        <dbReference type="RefSeq" id="XP_016732546.1"/>
    </source>
</evidence>
<dbReference type="KEGG" id="ghi:107943307"/>
<dbReference type="PaxDb" id="3635-A0A1U8J131"/>
<dbReference type="InterPro" id="IPR021109">
    <property type="entry name" value="Peptidase_aspartic_dom_sf"/>
</dbReference>
<dbReference type="GeneID" id="107943307"/>
<dbReference type="PANTHER" id="PTHR33067:SF35">
    <property type="entry name" value="ASPARTIC PEPTIDASE DDI1-TYPE DOMAIN-CONTAINING PROTEIN"/>
    <property type="match status" value="1"/>
</dbReference>
<dbReference type="PANTHER" id="PTHR33067">
    <property type="entry name" value="RNA-DIRECTED DNA POLYMERASE-RELATED"/>
    <property type="match status" value="1"/>
</dbReference>
<sequence>MLASQVEALGRKIDGLSFRKQVTPVMQSNVTRADLRNQQTSIQGFENQIGQLAKLVSERLQGSYSWKGVNEPEEKLKQEVEKDDGVDDSKKEQKMLKYEKLLKELLTNKRKLEELSTVELNEECLAIIHNKLHAKLKDPEIFAIPCFIGSLSIEKALVDLSANINLMPYKMFKQLDLRELKPTRMSIQLVDKSIKYPKGIVEDMLVKVDKFIFPVDFVILDMGEDVEVPLILGRPFLATTRIVIDVGNGKLVLKVGDEEVTLQTCDVMRVSSE</sequence>
<accession>A0A1U8J131</accession>
<reference evidence="2" key="2">
    <citation type="submission" date="2025-08" db="UniProtKB">
        <authorList>
            <consortium name="RefSeq"/>
        </authorList>
    </citation>
    <scope>IDENTIFICATION</scope>
</reference>
<dbReference type="Proteomes" id="UP000818029">
    <property type="component" value="Chromosome D05"/>
</dbReference>
<dbReference type="RefSeq" id="XP_016732546.1">
    <property type="nucleotide sequence ID" value="XM_016877057.1"/>
</dbReference>
<dbReference type="OrthoDB" id="997500at2759"/>
<evidence type="ECO:0000313" key="1">
    <source>
        <dbReference type="Proteomes" id="UP000818029"/>
    </source>
</evidence>
<name>A0A1U8J131_GOSHI</name>
<protein>
    <submittedName>
        <fullName evidence="2">Uncharacterized protein</fullName>
    </submittedName>
</protein>
<keyword evidence="1" id="KW-1185">Reference proteome</keyword>
<proteinExistence type="predicted"/>
<gene>
    <name evidence="2" type="primary">LOC107943307</name>
</gene>
<dbReference type="Gene3D" id="2.40.70.10">
    <property type="entry name" value="Acid Proteases"/>
    <property type="match status" value="1"/>
</dbReference>